<dbReference type="AlphaFoldDB" id="A0A150TQU8"/>
<evidence type="ECO:0000313" key="4">
    <source>
        <dbReference type="Proteomes" id="UP000075502"/>
    </source>
</evidence>
<organism evidence="3 4">
    <name type="scientific">Sorangium cellulosum</name>
    <name type="common">Polyangium cellulosum</name>
    <dbReference type="NCBI Taxonomy" id="56"/>
    <lineage>
        <taxon>Bacteria</taxon>
        <taxon>Pseudomonadati</taxon>
        <taxon>Myxococcota</taxon>
        <taxon>Polyangia</taxon>
        <taxon>Polyangiales</taxon>
        <taxon>Polyangiaceae</taxon>
        <taxon>Sorangium</taxon>
    </lineage>
</organism>
<feature type="compositionally biased region" description="Low complexity" evidence="1">
    <location>
        <begin position="1"/>
        <end position="11"/>
    </location>
</feature>
<evidence type="ECO:0000256" key="1">
    <source>
        <dbReference type="SAM" id="MobiDB-lite"/>
    </source>
</evidence>
<feature type="region of interest" description="Disordered" evidence="1">
    <location>
        <begin position="1"/>
        <end position="21"/>
    </location>
</feature>
<evidence type="ECO:0008006" key="5">
    <source>
        <dbReference type="Google" id="ProtNLM"/>
    </source>
</evidence>
<keyword evidence="2" id="KW-0732">Signal</keyword>
<dbReference type="Proteomes" id="UP000075502">
    <property type="component" value="Unassembled WGS sequence"/>
</dbReference>
<name>A0A150TQU8_SORCE</name>
<gene>
    <name evidence="3" type="ORF">BE21_31255</name>
</gene>
<evidence type="ECO:0000313" key="3">
    <source>
        <dbReference type="EMBL" id="KYG07069.1"/>
    </source>
</evidence>
<protein>
    <recommendedName>
        <fullName evidence="5">Kazal-like domain-containing protein</fullName>
    </recommendedName>
</protein>
<sequence>MSLPARTGAQRQARRRATRGRRRALWLASAATVAALLAACGPEGAGAEPGACGGATCTPDQVCVYPPGDCGEGGIVPGNYGVCQPRPASCDTATPREVCACDGHVYANACEAARAGVSIGSGEECGGAAPPGTVACGSYFCDAASEYCQSVEDPHDELFKMPTRRTCEEIPTPCMAEPSCDCLAAAAADPREGDCSSAPACTRGESGSFAVRCTGDLY</sequence>
<accession>A0A150TQU8</accession>
<feature type="signal peptide" evidence="2">
    <location>
        <begin position="1"/>
        <end position="38"/>
    </location>
</feature>
<feature type="chain" id="PRO_5007569819" description="Kazal-like domain-containing protein" evidence="2">
    <location>
        <begin position="39"/>
        <end position="218"/>
    </location>
</feature>
<comment type="caution">
    <text evidence="3">The sequence shown here is derived from an EMBL/GenBank/DDBJ whole genome shotgun (WGS) entry which is preliminary data.</text>
</comment>
<feature type="compositionally biased region" description="Basic residues" evidence="1">
    <location>
        <begin position="12"/>
        <end position="21"/>
    </location>
</feature>
<reference evidence="3 4" key="1">
    <citation type="submission" date="2014-02" db="EMBL/GenBank/DDBJ databases">
        <title>The small core and large imbalanced accessory genome model reveals a collaborative survival strategy of Sorangium cellulosum strains in nature.</title>
        <authorList>
            <person name="Han K."/>
            <person name="Peng R."/>
            <person name="Blom J."/>
            <person name="Li Y.-Z."/>
        </authorList>
    </citation>
    <scope>NUCLEOTIDE SEQUENCE [LARGE SCALE GENOMIC DNA]</scope>
    <source>
        <strain evidence="3 4">So0007-03</strain>
    </source>
</reference>
<evidence type="ECO:0000256" key="2">
    <source>
        <dbReference type="SAM" id="SignalP"/>
    </source>
</evidence>
<dbReference type="EMBL" id="JEME01001466">
    <property type="protein sequence ID" value="KYG07069.1"/>
    <property type="molecule type" value="Genomic_DNA"/>
</dbReference>
<dbReference type="PROSITE" id="PS51318">
    <property type="entry name" value="TAT"/>
    <property type="match status" value="1"/>
</dbReference>
<dbReference type="InterPro" id="IPR006311">
    <property type="entry name" value="TAT_signal"/>
</dbReference>
<proteinExistence type="predicted"/>